<geneLocation type="plasmid" evidence="2 3">
    <name>pI</name>
</geneLocation>
<reference evidence="2 3" key="1">
    <citation type="submission" date="2019-08" db="EMBL/GenBank/DDBJ databases">
        <authorList>
            <person name="Herpell B J."/>
        </authorList>
    </citation>
    <scope>NUCLEOTIDE SEQUENCE [LARGE SCALE GENOMIC DNA]</scope>
    <source>
        <strain evidence="3">Msb3</strain>
        <plasmid evidence="2 3">pI</plasmid>
    </source>
</reference>
<keyword evidence="2" id="KW-0614">Plasmid</keyword>
<dbReference type="KEGG" id="pdio:PDMSB3_0245.2"/>
<accession>A0A5Q4ZH08</accession>
<dbReference type="AlphaFoldDB" id="A0A5Q4ZH08"/>
<gene>
    <name evidence="2" type="ORF">PDMSB3_0245</name>
</gene>
<keyword evidence="3" id="KW-1185">Reference proteome</keyword>
<feature type="region of interest" description="Disordered" evidence="1">
    <location>
        <begin position="1"/>
        <end position="64"/>
    </location>
</feature>
<protein>
    <submittedName>
        <fullName evidence="2">Uncharacterized protein</fullName>
    </submittedName>
</protein>
<evidence type="ECO:0000313" key="2">
    <source>
        <dbReference type="EMBL" id="VVD31081.1"/>
    </source>
</evidence>
<organism evidence="2 3">
    <name type="scientific">Paraburkholderia dioscoreae</name>
    <dbReference type="NCBI Taxonomy" id="2604047"/>
    <lineage>
        <taxon>Bacteria</taxon>
        <taxon>Pseudomonadati</taxon>
        <taxon>Pseudomonadota</taxon>
        <taxon>Betaproteobacteria</taxon>
        <taxon>Burkholderiales</taxon>
        <taxon>Burkholderiaceae</taxon>
        <taxon>Paraburkholderia</taxon>
    </lineage>
</organism>
<sequence length="64" mass="7261">MRAKFKRTCEGIDGDLPGRGPTSDFREPKLHGRLPTHEGHSAVNEQPSRLRRLVVRSSPRRARS</sequence>
<name>A0A5Q4ZH08_9BURK</name>
<dbReference type="EMBL" id="LR699555">
    <property type="protein sequence ID" value="VVD31081.1"/>
    <property type="molecule type" value="Genomic_DNA"/>
</dbReference>
<feature type="compositionally biased region" description="Basic and acidic residues" evidence="1">
    <location>
        <begin position="24"/>
        <end position="40"/>
    </location>
</feature>
<evidence type="ECO:0000256" key="1">
    <source>
        <dbReference type="SAM" id="MobiDB-lite"/>
    </source>
</evidence>
<dbReference type="Proteomes" id="UP000325811">
    <property type="component" value="Plasmid pI"/>
</dbReference>
<evidence type="ECO:0000313" key="3">
    <source>
        <dbReference type="Proteomes" id="UP000325811"/>
    </source>
</evidence>
<feature type="compositionally biased region" description="Basic residues" evidence="1">
    <location>
        <begin position="49"/>
        <end position="64"/>
    </location>
</feature>
<proteinExistence type="predicted"/>